<organism evidence="2 3">
    <name type="scientific">Rhodanobacter denitrificans</name>
    <dbReference type="NCBI Taxonomy" id="666685"/>
    <lineage>
        <taxon>Bacteria</taxon>
        <taxon>Pseudomonadati</taxon>
        <taxon>Pseudomonadota</taxon>
        <taxon>Gammaproteobacteria</taxon>
        <taxon>Lysobacterales</taxon>
        <taxon>Rhodanobacteraceae</taxon>
        <taxon>Rhodanobacter</taxon>
    </lineage>
</organism>
<sequence>MLVGASREFLLIMGLGLIVAGLTTYVIIGILSVVHVRDKHPALRAELGANIAAPRMIGWFLRARYRAAGDAALNAIALPGCIGVWSIVAGIVCVIVSKGMGYV</sequence>
<evidence type="ECO:0000313" key="3">
    <source>
        <dbReference type="Proteomes" id="UP000249046"/>
    </source>
</evidence>
<protein>
    <submittedName>
        <fullName evidence="2">Uncharacterized protein</fullName>
    </submittedName>
</protein>
<keyword evidence="1" id="KW-0812">Transmembrane</keyword>
<dbReference type="AlphaFoldDB" id="A0A2W5KVZ8"/>
<keyword evidence="1" id="KW-1133">Transmembrane helix</keyword>
<name>A0A2W5KVZ8_9GAMM</name>
<evidence type="ECO:0000313" key="2">
    <source>
        <dbReference type="EMBL" id="PZQ19578.1"/>
    </source>
</evidence>
<accession>A0A2W5KVZ8</accession>
<dbReference type="Proteomes" id="UP000249046">
    <property type="component" value="Unassembled WGS sequence"/>
</dbReference>
<evidence type="ECO:0000256" key="1">
    <source>
        <dbReference type="SAM" id="Phobius"/>
    </source>
</evidence>
<comment type="caution">
    <text evidence="2">The sequence shown here is derived from an EMBL/GenBank/DDBJ whole genome shotgun (WGS) entry which is preliminary data.</text>
</comment>
<keyword evidence="1" id="KW-0472">Membrane</keyword>
<feature type="transmembrane region" description="Helical" evidence="1">
    <location>
        <begin position="12"/>
        <end position="34"/>
    </location>
</feature>
<proteinExistence type="predicted"/>
<feature type="transmembrane region" description="Helical" evidence="1">
    <location>
        <begin position="71"/>
        <end position="97"/>
    </location>
</feature>
<gene>
    <name evidence="2" type="ORF">DI564_02415</name>
</gene>
<dbReference type="EMBL" id="QFPO01000002">
    <property type="protein sequence ID" value="PZQ19578.1"/>
    <property type="molecule type" value="Genomic_DNA"/>
</dbReference>
<reference evidence="2 3" key="1">
    <citation type="submission" date="2017-08" db="EMBL/GenBank/DDBJ databases">
        <title>Infants hospitalized years apart are colonized by the same room-sourced microbial strains.</title>
        <authorList>
            <person name="Brooks B."/>
            <person name="Olm M.R."/>
            <person name="Firek B.A."/>
            <person name="Baker R."/>
            <person name="Thomas B.C."/>
            <person name="Morowitz M.J."/>
            <person name="Banfield J.F."/>
        </authorList>
    </citation>
    <scope>NUCLEOTIDE SEQUENCE [LARGE SCALE GENOMIC DNA]</scope>
    <source>
        <strain evidence="2">S2_005_003_R2_42</strain>
    </source>
</reference>